<comment type="subcellular location">
    <subcellularLocation>
        <location evidence="1">Membrane</location>
        <topology evidence="1">Multi-pass membrane protein</topology>
    </subcellularLocation>
</comment>
<dbReference type="PANTHER" id="PTHR12011">
    <property type="entry name" value="ADHESION G-PROTEIN COUPLED RECEPTOR"/>
    <property type="match status" value="1"/>
</dbReference>
<dbReference type="InterPro" id="IPR057244">
    <property type="entry name" value="GAIN_B"/>
</dbReference>
<dbReference type="Pfam" id="PF00002">
    <property type="entry name" value="7tm_2"/>
    <property type="match status" value="2"/>
</dbReference>
<feature type="transmembrane region" description="Helical" evidence="6">
    <location>
        <begin position="291"/>
        <end position="312"/>
    </location>
</feature>
<dbReference type="Gene3D" id="1.20.1070.10">
    <property type="entry name" value="Rhodopsin 7-helix transmembrane proteins"/>
    <property type="match status" value="2"/>
</dbReference>
<reference evidence="9" key="1">
    <citation type="submission" date="2023-08" db="EMBL/GenBank/DDBJ databases">
        <authorList>
            <person name="Alioto T."/>
            <person name="Alioto T."/>
            <person name="Gomez Garrido J."/>
        </authorList>
    </citation>
    <scope>NUCLEOTIDE SEQUENCE</scope>
</reference>
<feature type="transmembrane region" description="Helical" evidence="6">
    <location>
        <begin position="389"/>
        <end position="405"/>
    </location>
</feature>
<feature type="domain" description="GAIN-B" evidence="7">
    <location>
        <begin position="556"/>
        <end position="702"/>
    </location>
</feature>
<dbReference type="SMART" id="SM00303">
    <property type="entry name" value="GPS"/>
    <property type="match status" value="2"/>
</dbReference>
<feature type="domain" description="GAIN-B" evidence="7">
    <location>
        <begin position="38"/>
        <end position="177"/>
    </location>
</feature>
<evidence type="ECO:0000313" key="10">
    <source>
        <dbReference type="Proteomes" id="UP001178508"/>
    </source>
</evidence>
<dbReference type="InterPro" id="IPR046338">
    <property type="entry name" value="GAIN_dom_sf"/>
</dbReference>
<dbReference type="GO" id="GO:0005886">
    <property type="term" value="C:plasma membrane"/>
    <property type="evidence" value="ECO:0007669"/>
    <property type="project" value="TreeGrafter"/>
</dbReference>
<feature type="transmembrane region" description="Helical" evidence="6">
    <location>
        <begin position="816"/>
        <end position="837"/>
    </location>
</feature>
<feature type="domain" description="G-protein coupled receptors family 2 profile 2" evidence="8">
    <location>
        <begin position="709"/>
        <end position="982"/>
    </location>
</feature>
<evidence type="ECO:0000313" key="9">
    <source>
        <dbReference type="EMBL" id="CAJ1048545.1"/>
    </source>
</evidence>
<feature type="transmembrane region" description="Helical" evidence="6">
    <location>
        <begin position="741"/>
        <end position="762"/>
    </location>
</feature>
<evidence type="ECO:0000256" key="6">
    <source>
        <dbReference type="SAM" id="Phobius"/>
    </source>
</evidence>
<dbReference type="GO" id="GO:0004930">
    <property type="term" value="F:G protein-coupled receptor activity"/>
    <property type="evidence" value="ECO:0007669"/>
    <property type="project" value="InterPro"/>
</dbReference>
<gene>
    <name evidence="9" type="ORF">XNOV1_A029020</name>
</gene>
<dbReference type="GO" id="GO:0007189">
    <property type="term" value="P:adenylate cyclase-activating G protein-coupled receptor signaling pathway"/>
    <property type="evidence" value="ECO:0007669"/>
    <property type="project" value="TreeGrafter"/>
</dbReference>
<evidence type="ECO:0000259" key="7">
    <source>
        <dbReference type="PROSITE" id="PS50221"/>
    </source>
</evidence>
<feature type="transmembrane region" description="Helical" evidence="6">
    <location>
        <begin position="959"/>
        <end position="980"/>
    </location>
</feature>
<dbReference type="Gene3D" id="2.60.220.50">
    <property type="match status" value="2"/>
</dbReference>
<sequence>MESLEQALEETEVNETTSMSANNLIALLFKPKGPFKGLEIYASESKVTLERGDNNSKVNVRLPKELKVDSNNIIVFCMLTWTGTNESSDVLYEDRLVALSVRGKNISGLQERVNITMSLAVGLNETQEPRCVFLDFSTGNFSEDGCHTLWGHGQSHVTCSCDHFTYFGVILVSADLPPEHLEILSYISLIGCSLSLLVLVITVLLFCFKRKVRTDISMKVHINLAFALILLNLHFLPSQQVATLASSGLCLYFGLALHYSLLATFSWTALEGFHLYLLLVRVFNIYIQRYLLKLSLLGWGVPVVIVSVVVAIDREAYGVFPLDSSNPNSTEICYIVNNTVKMVTTVGAFSLVFFFNLIMLGVAIRRVVGLRRNKQSRQIEGDRVKRNTCTLLGITVLLGVPWGLVFFSFGYLTVPGLYAFCILNSLQAIDHRSSGNMMVLFLLVVLLSGLMADEGPKCSAYLCINNPVIELMTELDQPSSLQREMFRLLYIRNSCEDLFAKDLKVKKSFVKVEKEIIHNIMEKTLIKPGGSKLYDMKDLSLNVISINQSELNLTGTNSTIKVEAPQLLLENQSFIPRIWLPMDALQDIPQEKRIITLVSYMRRSHLTLREEEIHSIVLRIELLGDRQLQDLSTPIQMFFRVAELKVKDVSNNTQLLCQYLDEDDLYWKTDGCETDNEDATDIKCSCTHTTPFAVLLVREPVAEIHWKILSYISYIGCGLSAFFTALSLIIHVTSQNHKTDFSISIHVSLSGALFLLNTTFLLTEWGATVRLDWVCVLVAALMHYSLLCCFTWMAIEALHLYLLLIKVFNTHYKRYLLKLSLAGWGVPGVIVAISLAVKDFKQFYGVTQLTMADTNQTNAICWITDDSFFYSLNLVYFTLIFVFNSGILVAVASSICKMKRVVRSRSRPGPGAGQERTWRDPQRFSESCQGGLTVLGLTCLLGTTWGLAFLGSGYVNYPILYLFCILNSMQGFFIFLWVCLSIKKQRRREIEERLSSSALKTSGTKLE</sequence>
<evidence type="ECO:0000259" key="8">
    <source>
        <dbReference type="PROSITE" id="PS50261"/>
    </source>
</evidence>
<evidence type="ECO:0000256" key="5">
    <source>
        <dbReference type="ARBA" id="ARBA00023157"/>
    </source>
</evidence>
<dbReference type="AlphaFoldDB" id="A0AAV1EIJ1"/>
<evidence type="ECO:0000256" key="3">
    <source>
        <dbReference type="ARBA" id="ARBA00022989"/>
    </source>
</evidence>
<dbReference type="EMBL" id="OY660864">
    <property type="protein sequence ID" value="CAJ1048545.1"/>
    <property type="molecule type" value="Genomic_DNA"/>
</dbReference>
<feature type="transmembrane region" description="Helical" evidence="6">
    <location>
        <begin position="708"/>
        <end position="729"/>
    </location>
</feature>
<feature type="domain" description="G-protein coupled receptors family 2 profile 2" evidence="8">
    <location>
        <begin position="184"/>
        <end position="466"/>
    </location>
</feature>
<dbReference type="PANTHER" id="PTHR12011:SF454">
    <property type="entry name" value="ADHESION G-PROTEIN COUPLED RECEPTOR G5-LIKE"/>
    <property type="match status" value="1"/>
</dbReference>
<keyword evidence="3 6" id="KW-1133">Transmembrane helix</keyword>
<keyword evidence="2 6" id="KW-0812">Transmembrane</keyword>
<organism evidence="9 10">
    <name type="scientific">Xyrichtys novacula</name>
    <name type="common">Pearly razorfish</name>
    <name type="synonym">Hemipteronotus novacula</name>
    <dbReference type="NCBI Taxonomy" id="13765"/>
    <lineage>
        <taxon>Eukaryota</taxon>
        <taxon>Metazoa</taxon>
        <taxon>Chordata</taxon>
        <taxon>Craniata</taxon>
        <taxon>Vertebrata</taxon>
        <taxon>Euteleostomi</taxon>
        <taxon>Actinopterygii</taxon>
        <taxon>Neopterygii</taxon>
        <taxon>Teleostei</taxon>
        <taxon>Neoteleostei</taxon>
        <taxon>Acanthomorphata</taxon>
        <taxon>Eupercaria</taxon>
        <taxon>Labriformes</taxon>
        <taxon>Labridae</taxon>
        <taxon>Xyrichtys</taxon>
    </lineage>
</organism>
<feature type="transmembrane region" description="Helical" evidence="6">
    <location>
        <begin position="874"/>
        <end position="896"/>
    </location>
</feature>
<keyword evidence="4 6" id="KW-0472">Membrane</keyword>
<name>A0AAV1EIJ1_XYRNO</name>
<feature type="transmembrane region" description="Helical" evidence="6">
    <location>
        <begin position="346"/>
        <end position="368"/>
    </location>
</feature>
<feature type="transmembrane region" description="Helical" evidence="6">
    <location>
        <begin position="932"/>
        <end position="953"/>
    </location>
</feature>
<dbReference type="PROSITE" id="PS50221">
    <property type="entry name" value="GAIN_B"/>
    <property type="match status" value="2"/>
</dbReference>
<keyword evidence="10" id="KW-1185">Reference proteome</keyword>
<dbReference type="Proteomes" id="UP001178508">
    <property type="component" value="Chromosome 1"/>
</dbReference>
<evidence type="ECO:0000256" key="2">
    <source>
        <dbReference type="ARBA" id="ARBA00022692"/>
    </source>
</evidence>
<feature type="transmembrane region" description="Helical" evidence="6">
    <location>
        <begin position="183"/>
        <end position="208"/>
    </location>
</feature>
<feature type="transmembrane region" description="Helical" evidence="6">
    <location>
        <begin position="256"/>
        <end position="279"/>
    </location>
</feature>
<evidence type="ECO:0000256" key="1">
    <source>
        <dbReference type="ARBA" id="ARBA00004141"/>
    </source>
</evidence>
<dbReference type="PROSITE" id="PS50261">
    <property type="entry name" value="G_PROTEIN_RECEP_F2_4"/>
    <property type="match status" value="2"/>
</dbReference>
<dbReference type="InterPro" id="IPR000832">
    <property type="entry name" value="GPCR_2_secretin-like"/>
</dbReference>
<feature type="transmembrane region" description="Helical" evidence="6">
    <location>
        <begin position="782"/>
        <end position="804"/>
    </location>
</feature>
<protein>
    <submittedName>
        <fullName evidence="9">Uncharacterized protein</fullName>
    </submittedName>
</protein>
<evidence type="ECO:0000256" key="4">
    <source>
        <dbReference type="ARBA" id="ARBA00023136"/>
    </source>
</evidence>
<dbReference type="GO" id="GO:0007166">
    <property type="term" value="P:cell surface receptor signaling pathway"/>
    <property type="evidence" value="ECO:0007669"/>
    <property type="project" value="InterPro"/>
</dbReference>
<feature type="transmembrane region" description="Helical" evidence="6">
    <location>
        <begin position="220"/>
        <end position="236"/>
    </location>
</feature>
<accession>A0AAV1EIJ1</accession>
<dbReference type="InterPro" id="IPR000203">
    <property type="entry name" value="GPS"/>
</dbReference>
<dbReference type="InterPro" id="IPR017981">
    <property type="entry name" value="GPCR_2-like_7TM"/>
</dbReference>
<proteinExistence type="predicted"/>
<keyword evidence="5" id="KW-1015">Disulfide bond</keyword>
<dbReference type="Pfam" id="PF01825">
    <property type="entry name" value="GPS"/>
    <property type="match status" value="2"/>
</dbReference>
<dbReference type="PRINTS" id="PR00249">
    <property type="entry name" value="GPCRSECRETIN"/>
</dbReference>